<name>E6V317_VARPE</name>
<dbReference type="HOGENOM" id="CLU_009834_7_2_4"/>
<comment type="similarity">
    <text evidence="1">Belongs to the enoyl-CoA hydratase/isomerase family.</text>
</comment>
<dbReference type="Gene3D" id="1.10.12.10">
    <property type="entry name" value="Lyase 2-enoyl-coa Hydratase, Chain A, domain 2"/>
    <property type="match status" value="1"/>
</dbReference>
<dbReference type="Proteomes" id="UP000008917">
    <property type="component" value="Chromosome"/>
</dbReference>
<dbReference type="RefSeq" id="WP_013542306.1">
    <property type="nucleotide sequence ID" value="NC_014931.1"/>
</dbReference>
<dbReference type="STRING" id="595537.Varpa_3903"/>
<dbReference type="GO" id="GO:0006635">
    <property type="term" value="P:fatty acid beta-oxidation"/>
    <property type="evidence" value="ECO:0007669"/>
    <property type="project" value="TreeGrafter"/>
</dbReference>
<dbReference type="GO" id="GO:0016829">
    <property type="term" value="F:lyase activity"/>
    <property type="evidence" value="ECO:0007669"/>
    <property type="project" value="UniProtKB-KW"/>
</dbReference>
<gene>
    <name evidence="3" type="ordered locus">Varpa_3903</name>
</gene>
<proteinExistence type="inferred from homology"/>
<accession>E6V317</accession>
<dbReference type="Pfam" id="PF00378">
    <property type="entry name" value="ECH_1"/>
    <property type="match status" value="1"/>
</dbReference>
<evidence type="ECO:0000313" key="4">
    <source>
        <dbReference type="Proteomes" id="UP000008917"/>
    </source>
</evidence>
<dbReference type="InterPro" id="IPR029045">
    <property type="entry name" value="ClpP/crotonase-like_dom_sf"/>
</dbReference>
<dbReference type="CDD" id="cd06558">
    <property type="entry name" value="crotonase-like"/>
    <property type="match status" value="1"/>
</dbReference>
<dbReference type="Gene3D" id="3.90.226.10">
    <property type="entry name" value="2-enoyl-CoA Hydratase, Chain A, domain 1"/>
    <property type="match status" value="1"/>
</dbReference>
<dbReference type="OrthoDB" id="5291143at2"/>
<dbReference type="InterPro" id="IPR001753">
    <property type="entry name" value="Enoyl-CoA_hydra/iso"/>
</dbReference>
<keyword evidence="2" id="KW-0456">Lyase</keyword>
<dbReference type="PANTHER" id="PTHR11941:SF54">
    <property type="entry name" value="ENOYL-COA HYDRATASE, MITOCHONDRIAL"/>
    <property type="match status" value="1"/>
</dbReference>
<protein>
    <submittedName>
        <fullName evidence="3">Enoyl-CoA hydratase/isomerase</fullName>
    </submittedName>
</protein>
<dbReference type="KEGG" id="vpe:Varpa_3903"/>
<dbReference type="InterPro" id="IPR014748">
    <property type="entry name" value="Enoyl-CoA_hydra_C"/>
</dbReference>
<dbReference type="SUPFAM" id="SSF52096">
    <property type="entry name" value="ClpP/crotonase"/>
    <property type="match status" value="1"/>
</dbReference>
<reference evidence="4" key="1">
    <citation type="submission" date="2010-12" db="EMBL/GenBank/DDBJ databases">
        <title>Complete sequence of Variovorax paradoxus EPS.</title>
        <authorList>
            <consortium name="US DOE Joint Genome Institute"/>
            <person name="Lucas S."/>
            <person name="Copeland A."/>
            <person name="Lapidus A."/>
            <person name="Cheng J.-F."/>
            <person name="Goodwin L."/>
            <person name="Pitluck S."/>
            <person name="Teshima H."/>
            <person name="Detter J.C."/>
            <person name="Han C."/>
            <person name="Tapia R."/>
            <person name="Land M."/>
            <person name="Hauser L."/>
            <person name="Kyrpides N."/>
            <person name="Ivanova N."/>
            <person name="Ovchinnikova G."/>
            <person name="Orwin P."/>
            <person name="Han J.-I.G."/>
            <person name="Woyke T."/>
        </authorList>
    </citation>
    <scope>NUCLEOTIDE SEQUENCE [LARGE SCALE GENOMIC DNA]</scope>
    <source>
        <strain evidence="4">EPS</strain>
    </source>
</reference>
<evidence type="ECO:0000313" key="3">
    <source>
        <dbReference type="EMBL" id="ADU38083.1"/>
    </source>
</evidence>
<dbReference type="GO" id="GO:0016853">
    <property type="term" value="F:isomerase activity"/>
    <property type="evidence" value="ECO:0007669"/>
    <property type="project" value="UniProtKB-KW"/>
</dbReference>
<organism evidence="3 4">
    <name type="scientific">Variovorax paradoxus (strain EPS)</name>
    <dbReference type="NCBI Taxonomy" id="595537"/>
    <lineage>
        <taxon>Bacteria</taxon>
        <taxon>Pseudomonadati</taxon>
        <taxon>Pseudomonadota</taxon>
        <taxon>Betaproteobacteria</taxon>
        <taxon>Burkholderiales</taxon>
        <taxon>Comamonadaceae</taxon>
        <taxon>Variovorax</taxon>
    </lineage>
</organism>
<keyword evidence="3" id="KW-0413">Isomerase</keyword>
<reference evidence="3 4" key="2">
    <citation type="journal article" date="2013" name="Genome Announc.">
        <title>Genome of the Root-Associated Plant Growth-Promoting Bacterium Variovorax paradoxus Strain EPS.</title>
        <authorList>
            <person name="Han J.I."/>
            <person name="Spain J.C."/>
            <person name="Leadbetter J.R."/>
            <person name="Ovchinnikova G."/>
            <person name="Goodwin L.A."/>
            <person name="Han C.S."/>
            <person name="Woyke T."/>
            <person name="Davenport K.W."/>
            <person name="Orwin P.M."/>
        </authorList>
    </citation>
    <scope>NUCLEOTIDE SEQUENCE [LARGE SCALE GENOMIC DNA]</scope>
    <source>
        <strain evidence="3 4">EPS</strain>
    </source>
</reference>
<evidence type="ECO:0000256" key="2">
    <source>
        <dbReference type="ARBA" id="ARBA00023239"/>
    </source>
</evidence>
<dbReference type="eggNOG" id="COG1024">
    <property type="taxonomic scope" value="Bacteria"/>
</dbReference>
<dbReference type="EMBL" id="CP002417">
    <property type="protein sequence ID" value="ADU38083.1"/>
    <property type="molecule type" value="Genomic_DNA"/>
</dbReference>
<dbReference type="PANTHER" id="PTHR11941">
    <property type="entry name" value="ENOYL-COA HYDRATASE-RELATED"/>
    <property type="match status" value="1"/>
</dbReference>
<dbReference type="AlphaFoldDB" id="E6V317"/>
<evidence type="ECO:0000256" key="1">
    <source>
        <dbReference type="ARBA" id="ARBA00005254"/>
    </source>
</evidence>
<sequence length="272" mass="28670">MSTTTTPDTAPSLIELEIRAGIATLRLNRPEKRNAITDGMRSDFIAALEKIGADNSVRALVLTGAGKGFCAGGDVAGMQRRMDAPAGEVGFNGWSRQQRVHHSVSLLHTMPKPVIAAVNGGANGLGADMAMACDFVLASDAASFAWSYIKRGLIPDGGGMYFLPRRVGLSRAKELIFTGRKVEPDEALRLGIADRVTSAQNLLADAHAWATELSQGSAAAIALGKSILNQSFESPAEQVFAKGSQAQGICYTTQQHRDAVLAFLSAGKEKAA</sequence>